<accession>A0ABP8H2T8</accession>
<dbReference type="InterPro" id="IPR008266">
    <property type="entry name" value="Tyr_kinase_AS"/>
</dbReference>
<reference evidence="9" key="1">
    <citation type="journal article" date="2019" name="Int. J. Syst. Evol. Microbiol.">
        <title>The Global Catalogue of Microorganisms (GCM) 10K type strain sequencing project: providing services to taxonomists for standard genome sequencing and annotation.</title>
        <authorList>
            <consortium name="The Broad Institute Genomics Platform"/>
            <consortium name="The Broad Institute Genome Sequencing Center for Infectious Disease"/>
            <person name="Wu L."/>
            <person name="Ma J."/>
        </authorList>
    </citation>
    <scope>NUCLEOTIDE SEQUENCE [LARGE SCALE GENOMIC DNA]</scope>
    <source>
        <strain evidence="9">JCM 17666</strain>
    </source>
</reference>
<dbReference type="PANTHER" id="PTHR43289">
    <property type="entry name" value="MITOGEN-ACTIVATED PROTEIN KINASE KINASE KINASE 20-RELATED"/>
    <property type="match status" value="1"/>
</dbReference>
<sequence length="657" mass="69251">MPTDGHPHNALPPGTQLAEFEILDLVGEGGFGIVYLADDTSLGRRVAVKEYMPSAIAHRAGGGTVSVKSARHGDTFEAGRRSFINEARLLARFDHPSLLKVYRFWEANGTAYMAMPFYEGATLKETLAATDGPPDEAWLRGLLAPLLNALAIIHGEHCYHRDIAPDNILLLKGSGRPLLLDFGAARRVIGGMTQDLTIILKPGYAPVEQYAEVPAFKQGPWTDLYALAAVVHFAIRGRTPPEAVGRVLKDSYVPLATDTSGRYSQPFLQAIDRALAVSPEQRPQSVQELAADLGIRIDAGYHHGDPFVAETGMAGTRSAAGALDLLAPEERDDATRILPSAPRTTAASASVSPASVSAASVPAASGPAPARPAASRKKWPLAAAAAGILVLAGLAAILWRPGASDSGDTAPASSGQPSQAASTAGPPDQANGAPAQPAQPGQTAEADRSPQSAGTLGQPNQATEQTSQTTPVPAAPNDGPAADMPPYNPFDELARLPALGDPAVQVRVDNTRAVARIGRDTLSFSVRSNTTGYLYVLMVDPAGKFIQLFPNGIDANHRIQANQPLRLPRPNWPMDAGEPAGLNRFVALVSATERDFTQAGLTATGDVFQEFPPTAQTAAARLRRPDYSPFAGQARCPTQTPCNPAWGAAAFDVQVRY</sequence>
<protein>
    <recommendedName>
        <fullName evidence="7">Protein kinase domain-containing protein</fullName>
    </recommendedName>
</protein>
<evidence type="ECO:0000256" key="3">
    <source>
        <dbReference type="ARBA" id="ARBA00022777"/>
    </source>
</evidence>
<keyword evidence="3" id="KW-0418">Kinase</keyword>
<dbReference type="PANTHER" id="PTHR43289:SF34">
    <property type="entry name" value="SERINE_THREONINE-PROTEIN KINASE YBDM-RELATED"/>
    <property type="match status" value="1"/>
</dbReference>
<keyword evidence="2 5" id="KW-0547">Nucleotide-binding</keyword>
<dbReference type="Gene3D" id="1.10.510.10">
    <property type="entry name" value="Transferase(Phosphotransferase) domain 1"/>
    <property type="match status" value="1"/>
</dbReference>
<dbReference type="EMBL" id="BAABFO010000011">
    <property type="protein sequence ID" value="GAA4333579.1"/>
    <property type="molecule type" value="Genomic_DNA"/>
</dbReference>
<dbReference type="SMART" id="SM00219">
    <property type="entry name" value="TyrKc"/>
    <property type="match status" value="1"/>
</dbReference>
<evidence type="ECO:0000313" key="8">
    <source>
        <dbReference type="EMBL" id="GAA4333579.1"/>
    </source>
</evidence>
<keyword evidence="4 5" id="KW-0067">ATP-binding</keyword>
<proteinExistence type="predicted"/>
<dbReference type="SUPFAM" id="SSF56112">
    <property type="entry name" value="Protein kinase-like (PK-like)"/>
    <property type="match status" value="1"/>
</dbReference>
<evidence type="ECO:0000313" key="9">
    <source>
        <dbReference type="Proteomes" id="UP001501671"/>
    </source>
</evidence>
<evidence type="ECO:0000256" key="5">
    <source>
        <dbReference type="PROSITE-ProRule" id="PRU10141"/>
    </source>
</evidence>
<dbReference type="PROSITE" id="PS00107">
    <property type="entry name" value="PROTEIN_KINASE_ATP"/>
    <property type="match status" value="1"/>
</dbReference>
<dbReference type="InterPro" id="IPR025493">
    <property type="entry name" value="DUF4384"/>
</dbReference>
<dbReference type="RefSeq" id="WP_345249875.1">
    <property type="nucleotide sequence ID" value="NZ_BAABFO010000011.1"/>
</dbReference>
<dbReference type="Pfam" id="PF14326">
    <property type="entry name" value="DUF4384"/>
    <property type="match status" value="1"/>
</dbReference>
<dbReference type="Proteomes" id="UP001501671">
    <property type="component" value="Unassembled WGS sequence"/>
</dbReference>
<evidence type="ECO:0000256" key="1">
    <source>
        <dbReference type="ARBA" id="ARBA00022679"/>
    </source>
</evidence>
<evidence type="ECO:0000256" key="4">
    <source>
        <dbReference type="ARBA" id="ARBA00022840"/>
    </source>
</evidence>
<dbReference type="Pfam" id="PF00069">
    <property type="entry name" value="Pkinase"/>
    <property type="match status" value="1"/>
</dbReference>
<dbReference type="PROSITE" id="PS00109">
    <property type="entry name" value="PROTEIN_KINASE_TYR"/>
    <property type="match status" value="1"/>
</dbReference>
<feature type="binding site" evidence="5">
    <location>
        <position position="49"/>
    </location>
    <ligand>
        <name>ATP</name>
        <dbReference type="ChEBI" id="CHEBI:30616"/>
    </ligand>
</feature>
<evidence type="ECO:0000256" key="6">
    <source>
        <dbReference type="SAM" id="MobiDB-lite"/>
    </source>
</evidence>
<gene>
    <name evidence="8" type="ORF">GCM10023144_24980</name>
</gene>
<organism evidence="8 9">
    <name type="scientific">Pigmentiphaga soli</name>
    <dbReference type="NCBI Taxonomy" id="1007095"/>
    <lineage>
        <taxon>Bacteria</taxon>
        <taxon>Pseudomonadati</taxon>
        <taxon>Pseudomonadota</taxon>
        <taxon>Betaproteobacteria</taxon>
        <taxon>Burkholderiales</taxon>
        <taxon>Alcaligenaceae</taxon>
        <taxon>Pigmentiphaga</taxon>
    </lineage>
</organism>
<dbReference type="PROSITE" id="PS50011">
    <property type="entry name" value="PROTEIN_KINASE_DOM"/>
    <property type="match status" value="1"/>
</dbReference>
<dbReference type="InterPro" id="IPR011009">
    <property type="entry name" value="Kinase-like_dom_sf"/>
</dbReference>
<dbReference type="CDD" id="cd14014">
    <property type="entry name" value="STKc_PknB_like"/>
    <property type="match status" value="1"/>
</dbReference>
<feature type="compositionally biased region" description="Polar residues" evidence="6">
    <location>
        <begin position="449"/>
        <end position="471"/>
    </location>
</feature>
<name>A0ABP8H2T8_9BURK</name>
<evidence type="ECO:0000259" key="7">
    <source>
        <dbReference type="PROSITE" id="PS50011"/>
    </source>
</evidence>
<feature type="compositionally biased region" description="Low complexity" evidence="6">
    <location>
        <begin position="409"/>
        <end position="444"/>
    </location>
</feature>
<dbReference type="InterPro" id="IPR017441">
    <property type="entry name" value="Protein_kinase_ATP_BS"/>
</dbReference>
<feature type="domain" description="Protein kinase" evidence="7">
    <location>
        <begin position="20"/>
        <end position="308"/>
    </location>
</feature>
<comment type="caution">
    <text evidence="8">The sequence shown here is derived from an EMBL/GenBank/DDBJ whole genome shotgun (WGS) entry which is preliminary data.</text>
</comment>
<dbReference type="InterPro" id="IPR020635">
    <property type="entry name" value="Tyr_kinase_cat_dom"/>
</dbReference>
<keyword evidence="9" id="KW-1185">Reference proteome</keyword>
<dbReference type="InterPro" id="IPR000719">
    <property type="entry name" value="Prot_kinase_dom"/>
</dbReference>
<evidence type="ECO:0000256" key="2">
    <source>
        <dbReference type="ARBA" id="ARBA00022741"/>
    </source>
</evidence>
<feature type="region of interest" description="Disordered" evidence="6">
    <location>
        <begin position="404"/>
        <end position="494"/>
    </location>
</feature>
<keyword evidence="1" id="KW-0808">Transferase</keyword>